<dbReference type="EMBL" id="KL197716">
    <property type="protein sequence ID" value="KDQ59064.1"/>
    <property type="molecule type" value="Genomic_DNA"/>
</dbReference>
<gene>
    <name evidence="1" type="ORF">JAAARDRAFT_33785</name>
</gene>
<dbReference type="AlphaFoldDB" id="A0A067PWI1"/>
<organism evidence="1 2">
    <name type="scientific">Jaapia argillacea MUCL 33604</name>
    <dbReference type="NCBI Taxonomy" id="933084"/>
    <lineage>
        <taxon>Eukaryota</taxon>
        <taxon>Fungi</taxon>
        <taxon>Dikarya</taxon>
        <taxon>Basidiomycota</taxon>
        <taxon>Agaricomycotina</taxon>
        <taxon>Agaricomycetes</taxon>
        <taxon>Agaricomycetidae</taxon>
        <taxon>Jaapiales</taxon>
        <taxon>Jaapiaceae</taxon>
        <taxon>Jaapia</taxon>
    </lineage>
</organism>
<protein>
    <submittedName>
        <fullName evidence="1">Uncharacterized protein</fullName>
    </submittedName>
</protein>
<dbReference type="Proteomes" id="UP000027265">
    <property type="component" value="Unassembled WGS sequence"/>
</dbReference>
<dbReference type="HOGENOM" id="CLU_2873840_0_0_1"/>
<sequence>MKSVIIAGVLTVPSNRSSIGLHDETRRKTQANWDMFGGCWLERRFIRIFCIVRKYTGGQITRFA</sequence>
<proteinExistence type="predicted"/>
<evidence type="ECO:0000313" key="1">
    <source>
        <dbReference type="EMBL" id="KDQ59064.1"/>
    </source>
</evidence>
<reference evidence="2" key="1">
    <citation type="journal article" date="2014" name="Proc. Natl. Acad. Sci. U.S.A.">
        <title>Extensive sampling of basidiomycete genomes demonstrates inadequacy of the white-rot/brown-rot paradigm for wood decay fungi.</title>
        <authorList>
            <person name="Riley R."/>
            <person name="Salamov A.A."/>
            <person name="Brown D.W."/>
            <person name="Nagy L.G."/>
            <person name="Floudas D."/>
            <person name="Held B.W."/>
            <person name="Levasseur A."/>
            <person name="Lombard V."/>
            <person name="Morin E."/>
            <person name="Otillar R."/>
            <person name="Lindquist E.A."/>
            <person name="Sun H."/>
            <person name="LaButti K.M."/>
            <person name="Schmutz J."/>
            <person name="Jabbour D."/>
            <person name="Luo H."/>
            <person name="Baker S.E."/>
            <person name="Pisabarro A.G."/>
            <person name="Walton J.D."/>
            <person name="Blanchette R.A."/>
            <person name="Henrissat B."/>
            <person name="Martin F."/>
            <person name="Cullen D."/>
            <person name="Hibbett D.S."/>
            <person name="Grigoriev I.V."/>
        </authorList>
    </citation>
    <scope>NUCLEOTIDE SEQUENCE [LARGE SCALE GENOMIC DNA]</scope>
    <source>
        <strain evidence="2">MUCL 33604</strain>
    </source>
</reference>
<feature type="non-terminal residue" evidence="1">
    <location>
        <position position="64"/>
    </location>
</feature>
<keyword evidence="2" id="KW-1185">Reference proteome</keyword>
<dbReference type="InParanoid" id="A0A067PWI1"/>
<accession>A0A067PWI1</accession>
<name>A0A067PWI1_9AGAM</name>
<evidence type="ECO:0000313" key="2">
    <source>
        <dbReference type="Proteomes" id="UP000027265"/>
    </source>
</evidence>